<comment type="subunit">
    <text evidence="5">Part of the 50S ribosomal subunit.</text>
</comment>
<dbReference type="InterPro" id="IPR014722">
    <property type="entry name" value="Rib_uL2_dom2"/>
</dbReference>
<reference evidence="8 9" key="1">
    <citation type="journal article" date="2018" name="Int. J. Syst. Evol. Microbiol.">
        <title>Adhaeribacter swui sp. nov., isolated from wet mud.</title>
        <authorList>
            <person name="Kim D.U."/>
            <person name="Kim K.W."/>
            <person name="Kang M.S."/>
            <person name="Kim J.Y."/>
            <person name="Jang J.H."/>
            <person name="Kim M.K."/>
        </authorList>
    </citation>
    <scope>NUCLEOTIDE SEQUENCE [LARGE SCALE GENOMIC DNA]</scope>
    <source>
        <strain evidence="8 9">KCTC 52873</strain>
    </source>
</reference>
<keyword evidence="9" id="KW-1185">Reference proteome</keyword>
<dbReference type="InterPro" id="IPR041988">
    <property type="entry name" value="Ribosomal_uL24_KOW"/>
</dbReference>
<dbReference type="EMBL" id="CP055156">
    <property type="protein sequence ID" value="QNF31791.1"/>
    <property type="molecule type" value="Genomic_DNA"/>
</dbReference>
<evidence type="ECO:0000256" key="6">
    <source>
        <dbReference type="RuleBase" id="RU003477"/>
    </source>
</evidence>
<dbReference type="GO" id="GO:1990904">
    <property type="term" value="C:ribonucleoprotein complex"/>
    <property type="evidence" value="ECO:0007669"/>
    <property type="project" value="UniProtKB-KW"/>
</dbReference>
<comment type="function">
    <text evidence="5">One of two assembly initiator proteins, it binds directly to the 5'-end of the 23S rRNA, where it nucleates assembly of the 50S subunit.</text>
</comment>
<evidence type="ECO:0000256" key="4">
    <source>
        <dbReference type="ARBA" id="ARBA00035206"/>
    </source>
</evidence>
<evidence type="ECO:0000256" key="2">
    <source>
        <dbReference type="ARBA" id="ARBA00022980"/>
    </source>
</evidence>
<dbReference type="GO" id="GO:0005840">
    <property type="term" value="C:ribosome"/>
    <property type="evidence" value="ECO:0007669"/>
    <property type="project" value="UniProtKB-KW"/>
</dbReference>
<gene>
    <name evidence="5 8" type="primary">rplX</name>
    <name evidence="8" type="ORF">HUW51_03275</name>
</gene>
<proteinExistence type="inferred from homology"/>
<dbReference type="PROSITE" id="PS01108">
    <property type="entry name" value="RIBOSOMAL_L24"/>
    <property type="match status" value="1"/>
</dbReference>
<comment type="similarity">
    <text evidence="1 5 6">Belongs to the universal ribosomal protein uL24 family.</text>
</comment>
<dbReference type="GO" id="GO:0019843">
    <property type="term" value="F:rRNA binding"/>
    <property type="evidence" value="ECO:0007669"/>
    <property type="project" value="UniProtKB-UniRule"/>
</dbReference>
<dbReference type="AlphaFoldDB" id="A0A7G7G3Q7"/>
<evidence type="ECO:0000256" key="5">
    <source>
        <dbReference type="HAMAP-Rule" id="MF_01326"/>
    </source>
</evidence>
<keyword evidence="5" id="KW-0694">RNA-binding</keyword>
<evidence type="ECO:0000313" key="8">
    <source>
        <dbReference type="EMBL" id="QNF31791.1"/>
    </source>
</evidence>
<dbReference type="Gene3D" id="2.30.30.30">
    <property type="match status" value="1"/>
</dbReference>
<evidence type="ECO:0000256" key="1">
    <source>
        <dbReference type="ARBA" id="ARBA00010618"/>
    </source>
</evidence>
<keyword evidence="2 5" id="KW-0689">Ribosomal protein</keyword>
<dbReference type="GO" id="GO:0003735">
    <property type="term" value="F:structural constituent of ribosome"/>
    <property type="evidence" value="ECO:0007669"/>
    <property type="project" value="InterPro"/>
</dbReference>
<dbReference type="CDD" id="cd06089">
    <property type="entry name" value="KOW_RPL26"/>
    <property type="match status" value="1"/>
</dbReference>
<organism evidence="8 9">
    <name type="scientific">Adhaeribacter swui</name>
    <dbReference type="NCBI Taxonomy" id="2086471"/>
    <lineage>
        <taxon>Bacteria</taxon>
        <taxon>Pseudomonadati</taxon>
        <taxon>Bacteroidota</taxon>
        <taxon>Cytophagia</taxon>
        <taxon>Cytophagales</taxon>
        <taxon>Hymenobacteraceae</taxon>
        <taxon>Adhaeribacter</taxon>
    </lineage>
</organism>
<dbReference type="GO" id="GO:0006412">
    <property type="term" value="P:translation"/>
    <property type="evidence" value="ECO:0007669"/>
    <property type="project" value="UniProtKB-UniRule"/>
</dbReference>
<dbReference type="NCBIfam" id="TIGR01079">
    <property type="entry name" value="rplX_bact"/>
    <property type="match status" value="1"/>
</dbReference>
<keyword evidence="5" id="KW-0699">rRNA-binding</keyword>
<feature type="domain" description="KOW" evidence="7">
    <location>
        <begin position="12"/>
        <end position="39"/>
    </location>
</feature>
<dbReference type="InterPro" id="IPR057264">
    <property type="entry name" value="Ribosomal_uL24_C"/>
</dbReference>
<dbReference type="InterPro" id="IPR008991">
    <property type="entry name" value="Translation_prot_SH3-like_sf"/>
</dbReference>
<dbReference type="Proteomes" id="UP000515237">
    <property type="component" value="Chromosome"/>
</dbReference>
<dbReference type="InterPro" id="IPR005824">
    <property type="entry name" value="KOW"/>
</dbReference>
<protein>
    <recommendedName>
        <fullName evidence="4 5">Large ribosomal subunit protein uL24</fullName>
    </recommendedName>
</protein>
<keyword evidence="3 5" id="KW-0687">Ribonucleoprotein</keyword>
<dbReference type="InterPro" id="IPR005825">
    <property type="entry name" value="Ribosomal_uL24_CS"/>
</dbReference>
<dbReference type="SMART" id="SM00739">
    <property type="entry name" value="KOW"/>
    <property type="match status" value="1"/>
</dbReference>
<accession>A0A7G7G3Q7</accession>
<dbReference type="HAMAP" id="MF_01326_B">
    <property type="entry name" value="Ribosomal_uL24_B"/>
    <property type="match status" value="1"/>
</dbReference>
<dbReference type="PANTHER" id="PTHR12903">
    <property type="entry name" value="MITOCHONDRIAL RIBOSOMAL PROTEIN L24"/>
    <property type="match status" value="1"/>
</dbReference>
<dbReference type="KEGG" id="aswu:HUW51_03275"/>
<dbReference type="Pfam" id="PF00467">
    <property type="entry name" value="KOW"/>
    <property type="match status" value="1"/>
</dbReference>
<name>A0A7G7G3Q7_9BACT</name>
<evidence type="ECO:0000259" key="7">
    <source>
        <dbReference type="SMART" id="SM00739"/>
    </source>
</evidence>
<dbReference type="InterPro" id="IPR003256">
    <property type="entry name" value="Ribosomal_uL24"/>
</dbReference>
<dbReference type="RefSeq" id="WP_185272576.1">
    <property type="nucleotide sequence ID" value="NZ_CP055156.1"/>
</dbReference>
<comment type="function">
    <text evidence="5">One of the proteins that surrounds the polypeptide exit tunnel on the outside of the subunit.</text>
</comment>
<sequence>MKQVIEKPYKLHVKTGDTVKVIAGNEKGNTGRIISVLTKTNKVVVEGLNMVTKHNKPTAKTPNGGITQKEAPIHASNVMLVEGDQVVRTGKKLNAEGKLQRYSKKTGENI</sequence>
<dbReference type="SUPFAM" id="SSF50104">
    <property type="entry name" value="Translation proteins SH3-like domain"/>
    <property type="match status" value="1"/>
</dbReference>
<evidence type="ECO:0000256" key="3">
    <source>
        <dbReference type="ARBA" id="ARBA00023274"/>
    </source>
</evidence>
<evidence type="ECO:0000313" key="9">
    <source>
        <dbReference type="Proteomes" id="UP000515237"/>
    </source>
</evidence>
<dbReference type="Pfam" id="PF17136">
    <property type="entry name" value="ribosomal_L24"/>
    <property type="match status" value="1"/>
</dbReference>